<proteinExistence type="predicted"/>
<keyword evidence="1" id="KW-0472">Membrane</keyword>
<dbReference type="EMBL" id="JXXK01000032">
    <property type="protein sequence ID" value="KJF38744.1"/>
    <property type="molecule type" value="Genomic_DNA"/>
</dbReference>
<protein>
    <submittedName>
        <fullName evidence="2">Thiamine transporter</fullName>
    </submittedName>
</protein>
<feature type="transmembrane region" description="Helical" evidence="1">
    <location>
        <begin position="70"/>
        <end position="91"/>
    </location>
</feature>
<dbReference type="Proteomes" id="UP000032483">
    <property type="component" value="Unassembled WGS sequence"/>
</dbReference>
<evidence type="ECO:0000256" key="1">
    <source>
        <dbReference type="SAM" id="Phobius"/>
    </source>
</evidence>
<gene>
    <name evidence="2" type="ORF">TQ39_16385</name>
</gene>
<keyword evidence="3" id="KW-1185">Reference proteome</keyword>
<organism evidence="2 3">
    <name type="scientific">Ruthenibacterium lactatiformans</name>
    <dbReference type="NCBI Taxonomy" id="1550024"/>
    <lineage>
        <taxon>Bacteria</taxon>
        <taxon>Bacillati</taxon>
        <taxon>Bacillota</taxon>
        <taxon>Clostridia</taxon>
        <taxon>Eubacteriales</taxon>
        <taxon>Oscillospiraceae</taxon>
        <taxon>Ruthenibacterium</taxon>
    </lineage>
</organism>
<accession>A0A0D8IW95</accession>
<dbReference type="GeneID" id="42858128"/>
<dbReference type="RefSeq" id="WP_050006324.1">
    <property type="nucleotide sequence ID" value="NZ_JXXK01000032.1"/>
</dbReference>
<evidence type="ECO:0000313" key="3">
    <source>
        <dbReference type="Proteomes" id="UP000032483"/>
    </source>
</evidence>
<feature type="transmembrane region" description="Helical" evidence="1">
    <location>
        <begin position="37"/>
        <end position="58"/>
    </location>
</feature>
<evidence type="ECO:0000313" key="2">
    <source>
        <dbReference type="EMBL" id="KJF38744.1"/>
    </source>
</evidence>
<keyword evidence="1" id="KW-1133">Transmembrane helix</keyword>
<comment type="caution">
    <text evidence="2">The sequence shown here is derived from an EMBL/GenBank/DDBJ whole genome shotgun (WGS) entry which is preliminary data.</text>
</comment>
<feature type="transmembrane region" description="Helical" evidence="1">
    <location>
        <begin position="7"/>
        <end position="25"/>
    </location>
</feature>
<name>A0A0D8IW95_9FIRM</name>
<dbReference type="InterPro" id="IPR046113">
    <property type="entry name" value="DUF6050"/>
</dbReference>
<sequence>MSKGAKVLRNLVLPVVLAALLALLFRPVYMSDGQCDFFLMWILIGCPFGIRRMCMWLVPFNFGLAGTVGVFAFNLIIGGIIGGFVLVFTVLKGIVNLIQCFF</sequence>
<dbReference type="AlphaFoldDB" id="A0A0D8IW95"/>
<keyword evidence="1" id="KW-0812">Transmembrane</keyword>
<dbReference type="Pfam" id="PF19517">
    <property type="entry name" value="DUF6050"/>
    <property type="match status" value="1"/>
</dbReference>
<reference evidence="2" key="1">
    <citation type="submission" date="2015-02" db="EMBL/GenBank/DDBJ databases">
        <title>A novel member of the family Ruminococcaceae isolated from human feces.</title>
        <authorList>
            <person name="Shkoporov A.N."/>
            <person name="Chaplin A.V."/>
            <person name="Motuzova O.V."/>
            <person name="Kafarskaia L.I."/>
            <person name="Khokhlova E.V."/>
            <person name="Efimov B.A."/>
        </authorList>
    </citation>
    <scope>NUCLEOTIDE SEQUENCE [LARGE SCALE GENOMIC DNA]</scope>
    <source>
        <strain evidence="2">585-1</strain>
    </source>
</reference>